<gene>
    <name evidence="9" type="ORF">SAMN02910377_00399</name>
</gene>
<evidence type="ECO:0000313" key="9">
    <source>
        <dbReference type="EMBL" id="SEK23125.1"/>
    </source>
</evidence>
<dbReference type="NCBIfam" id="TIGR03064">
    <property type="entry name" value="sortase_srtB"/>
    <property type="match status" value="1"/>
</dbReference>
<dbReference type="CDD" id="cd06530">
    <property type="entry name" value="S26_SPase_I"/>
    <property type="match status" value="1"/>
</dbReference>
<protein>
    <recommendedName>
        <fullName evidence="6">Signal peptidase I</fullName>
        <ecNumber evidence="6">3.4.21.89</ecNumber>
    </recommendedName>
</protein>
<dbReference type="RefSeq" id="WP_083380579.1">
    <property type="nucleotide sequence ID" value="NZ_FNZX01000003.1"/>
</dbReference>
<accession>A0A1H7FIK4</accession>
<keyword evidence="2 8" id="KW-0812">Transmembrane</keyword>
<dbReference type="InterPro" id="IPR019533">
    <property type="entry name" value="Peptidase_S26"/>
</dbReference>
<dbReference type="InterPro" id="IPR001733">
    <property type="entry name" value="Peptidase_S26B"/>
</dbReference>
<dbReference type="InterPro" id="IPR009835">
    <property type="entry name" value="SrtB"/>
</dbReference>
<proteinExistence type="predicted"/>
<evidence type="ECO:0000256" key="3">
    <source>
        <dbReference type="ARBA" id="ARBA00022801"/>
    </source>
</evidence>
<dbReference type="SUPFAM" id="SSF63817">
    <property type="entry name" value="Sortase"/>
    <property type="match status" value="1"/>
</dbReference>
<evidence type="ECO:0000256" key="8">
    <source>
        <dbReference type="SAM" id="Phobius"/>
    </source>
</evidence>
<dbReference type="AlphaFoldDB" id="A0A1H7FIK4"/>
<feature type="transmembrane region" description="Helical" evidence="8">
    <location>
        <begin position="12"/>
        <end position="32"/>
    </location>
</feature>
<reference evidence="10" key="1">
    <citation type="submission" date="2016-10" db="EMBL/GenBank/DDBJ databases">
        <authorList>
            <person name="Varghese N."/>
        </authorList>
    </citation>
    <scope>NUCLEOTIDE SEQUENCE [LARGE SCALE GENOMIC DNA]</scope>
    <source>
        <strain evidence="10">ACV-9</strain>
    </source>
</reference>
<evidence type="ECO:0000256" key="7">
    <source>
        <dbReference type="PIRSR" id="PIRSR605754-1"/>
    </source>
</evidence>
<feature type="transmembrane region" description="Helical" evidence="8">
    <location>
        <begin position="174"/>
        <end position="195"/>
    </location>
</feature>
<evidence type="ECO:0000256" key="2">
    <source>
        <dbReference type="ARBA" id="ARBA00022692"/>
    </source>
</evidence>
<evidence type="ECO:0000256" key="1">
    <source>
        <dbReference type="ARBA" id="ARBA00004370"/>
    </source>
</evidence>
<dbReference type="Proteomes" id="UP000182321">
    <property type="component" value="Unassembled WGS sequence"/>
</dbReference>
<evidence type="ECO:0000256" key="4">
    <source>
        <dbReference type="ARBA" id="ARBA00022989"/>
    </source>
</evidence>
<evidence type="ECO:0000256" key="5">
    <source>
        <dbReference type="ARBA" id="ARBA00023136"/>
    </source>
</evidence>
<evidence type="ECO:0000256" key="6">
    <source>
        <dbReference type="NCBIfam" id="TIGR02228"/>
    </source>
</evidence>
<dbReference type="GO" id="GO:0009003">
    <property type="term" value="F:signal peptidase activity"/>
    <property type="evidence" value="ECO:0007669"/>
    <property type="project" value="UniProtKB-EC"/>
</dbReference>
<dbReference type="EMBL" id="FNZX01000003">
    <property type="protein sequence ID" value="SEK23125.1"/>
    <property type="molecule type" value="Genomic_DNA"/>
</dbReference>
<organism evidence="9 10">
    <name type="scientific">Pseudobutyrivibrio ruminis</name>
    <dbReference type="NCBI Taxonomy" id="46206"/>
    <lineage>
        <taxon>Bacteria</taxon>
        <taxon>Bacillati</taxon>
        <taxon>Bacillota</taxon>
        <taxon>Clostridia</taxon>
        <taxon>Lachnospirales</taxon>
        <taxon>Lachnospiraceae</taxon>
        <taxon>Pseudobutyrivibrio</taxon>
    </lineage>
</organism>
<feature type="active site" description="Acyl-thioester intermediate" evidence="7">
    <location>
        <position position="395"/>
    </location>
</feature>
<dbReference type="EC" id="3.4.21.89" evidence="6"/>
<keyword evidence="10" id="KW-1185">Reference proteome</keyword>
<dbReference type="Pfam" id="PF04203">
    <property type="entry name" value="Sortase"/>
    <property type="match status" value="1"/>
</dbReference>
<dbReference type="GO" id="GO:0006465">
    <property type="term" value="P:signal peptide processing"/>
    <property type="evidence" value="ECO:0007669"/>
    <property type="project" value="UniProtKB-UniRule"/>
</dbReference>
<evidence type="ECO:0000313" key="10">
    <source>
        <dbReference type="Proteomes" id="UP000182321"/>
    </source>
</evidence>
<dbReference type="InterPro" id="IPR023365">
    <property type="entry name" value="Sortase_dom-sf"/>
</dbReference>
<dbReference type="CDD" id="cd05826">
    <property type="entry name" value="Sortase_B"/>
    <property type="match status" value="1"/>
</dbReference>
<dbReference type="PANTHER" id="PTHR10806">
    <property type="entry name" value="SIGNAL PEPTIDASE COMPLEX CATALYTIC SUBUNIT SEC11"/>
    <property type="match status" value="1"/>
</dbReference>
<name>A0A1H7FIK4_9FIRM</name>
<dbReference type="PANTHER" id="PTHR10806:SF6">
    <property type="entry name" value="SIGNAL PEPTIDASE COMPLEX CATALYTIC SUBUNIT SEC11"/>
    <property type="match status" value="1"/>
</dbReference>
<dbReference type="InterPro" id="IPR036286">
    <property type="entry name" value="LexA/Signal_pep-like_sf"/>
</dbReference>
<dbReference type="GO" id="GO:0016020">
    <property type="term" value="C:membrane"/>
    <property type="evidence" value="ECO:0007669"/>
    <property type="project" value="UniProtKB-SubCell"/>
</dbReference>
<keyword evidence="5 8" id="KW-0472">Membrane</keyword>
<feature type="transmembrane region" description="Helical" evidence="8">
    <location>
        <begin position="132"/>
        <end position="153"/>
    </location>
</feature>
<dbReference type="NCBIfam" id="TIGR02228">
    <property type="entry name" value="sigpep_I_arch"/>
    <property type="match status" value="1"/>
</dbReference>
<keyword evidence="3" id="KW-0378">Hydrolase</keyword>
<comment type="subcellular location">
    <subcellularLocation>
        <location evidence="1">Membrane</location>
    </subcellularLocation>
</comment>
<dbReference type="SUPFAM" id="SSF51306">
    <property type="entry name" value="LexA/Signal peptidase"/>
    <property type="match status" value="1"/>
</dbReference>
<dbReference type="GO" id="GO:0004252">
    <property type="term" value="F:serine-type endopeptidase activity"/>
    <property type="evidence" value="ECO:0007669"/>
    <property type="project" value="UniProtKB-UniRule"/>
</dbReference>
<dbReference type="Gene3D" id="2.40.260.10">
    <property type="entry name" value="Sortase"/>
    <property type="match status" value="1"/>
</dbReference>
<dbReference type="PROSITE" id="PS51257">
    <property type="entry name" value="PROKAR_LIPOPROTEIN"/>
    <property type="match status" value="1"/>
</dbReference>
<keyword evidence="4 8" id="KW-1133">Transmembrane helix</keyword>
<feature type="active site" description="Proton donor/acceptor" evidence="7">
    <location>
        <position position="300"/>
    </location>
</feature>
<dbReference type="InterPro" id="IPR005754">
    <property type="entry name" value="Sortase"/>
</dbReference>
<sequence>MNTRVLKVTGNLLIGLIILACLPVAVPKLLGIQTYNVISGSMEPSISVGSIVYVKNTEFDQLAEGDVIAFESGASVVTHRITSIDSQSKLITTKGDANNNEDFVPVAYVNVIGRVVAHVPFLGYIASWLSEITGKVIAVMLLIIGLLLSNAGDKSQDKEKAENKKQNTKVNPKVFLALGLVIIVGSMSGFLYIFMDYQSSNSLYSELNSSYIIINEPASEDSWDSMIDVDFESLQQINPDVVAWIYVEGTDISYPILYSGDDETYLRTTMEGESAKAGSIFLEGYNYPDFKDSHSIIYGHNMRNLSMFGTLKYYKSEEGYLDEHRYFQIITPDSKMRYEIFSYFDTEAASWVYAVPYSDCEEFDDYISELLRHSYEVVDTEEVTSADRVVTLSTCSTSGMRFTVHGVLREDISL</sequence>